<sequence length="115" mass="12365">MCVSLPIEEVVVVSKAESSTMSKRLFAGDFPEGKGPKSNILAVAAELVVIQSLASLRGDVQPSLLEQELRKRVQGANALTVGVTDLETVKSVPDTNFDNEPAESAKERKIKRKDG</sequence>
<evidence type="ECO:0000313" key="3">
    <source>
        <dbReference type="Proteomes" id="UP000824120"/>
    </source>
</evidence>
<evidence type="ECO:0000256" key="1">
    <source>
        <dbReference type="SAM" id="MobiDB-lite"/>
    </source>
</evidence>
<comment type="caution">
    <text evidence="2">The sequence shown here is derived from an EMBL/GenBank/DDBJ whole genome shotgun (WGS) entry which is preliminary data.</text>
</comment>
<organism evidence="2 3">
    <name type="scientific">Solanum commersonii</name>
    <name type="common">Commerson's wild potato</name>
    <name type="synonym">Commerson's nightshade</name>
    <dbReference type="NCBI Taxonomy" id="4109"/>
    <lineage>
        <taxon>Eukaryota</taxon>
        <taxon>Viridiplantae</taxon>
        <taxon>Streptophyta</taxon>
        <taxon>Embryophyta</taxon>
        <taxon>Tracheophyta</taxon>
        <taxon>Spermatophyta</taxon>
        <taxon>Magnoliopsida</taxon>
        <taxon>eudicotyledons</taxon>
        <taxon>Gunneridae</taxon>
        <taxon>Pentapetalae</taxon>
        <taxon>asterids</taxon>
        <taxon>lamiids</taxon>
        <taxon>Solanales</taxon>
        <taxon>Solanaceae</taxon>
        <taxon>Solanoideae</taxon>
        <taxon>Solaneae</taxon>
        <taxon>Solanum</taxon>
    </lineage>
</organism>
<reference evidence="2 3" key="1">
    <citation type="submission" date="2020-09" db="EMBL/GenBank/DDBJ databases">
        <title>De no assembly of potato wild relative species, Solanum commersonii.</title>
        <authorList>
            <person name="Cho K."/>
        </authorList>
    </citation>
    <scope>NUCLEOTIDE SEQUENCE [LARGE SCALE GENOMIC DNA]</scope>
    <source>
        <strain evidence="2">LZ3.2</strain>
        <tissue evidence="2">Leaf</tissue>
    </source>
</reference>
<feature type="compositionally biased region" description="Basic and acidic residues" evidence="1">
    <location>
        <begin position="103"/>
        <end position="115"/>
    </location>
</feature>
<dbReference type="EMBL" id="JACXVP010000004">
    <property type="protein sequence ID" value="KAG5611315.1"/>
    <property type="molecule type" value="Genomic_DNA"/>
</dbReference>
<dbReference type="OrthoDB" id="10435534at2759"/>
<protein>
    <submittedName>
        <fullName evidence="2">Uncharacterized protein</fullName>
    </submittedName>
</protein>
<name>A0A9J5ZEG9_SOLCO</name>
<accession>A0A9J5ZEG9</accession>
<evidence type="ECO:0000313" key="2">
    <source>
        <dbReference type="EMBL" id="KAG5611315.1"/>
    </source>
</evidence>
<dbReference type="Proteomes" id="UP000824120">
    <property type="component" value="Chromosome 4"/>
</dbReference>
<keyword evidence="3" id="KW-1185">Reference proteome</keyword>
<dbReference type="AlphaFoldDB" id="A0A9J5ZEG9"/>
<feature type="region of interest" description="Disordered" evidence="1">
    <location>
        <begin position="91"/>
        <end position="115"/>
    </location>
</feature>
<gene>
    <name evidence="2" type="ORF">H5410_022596</name>
</gene>
<proteinExistence type="predicted"/>